<organism evidence="4 5">
    <name type="scientific">Tanacetum coccineum</name>
    <dbReference type="NCBI Taxonomy" id="301880"/>
    <lineage>
        <taxon>Eukaryota</taxon>
        <taxon>Viridiplantae</taxon>
        <taxon>Streptophyta</taxon>
        <taxon>Embryophyta</taxon>
        <taxon>Tracheophyta</taxon>
        <taxon>Spermatophyta</taxon>
        <taxon>Magnoliopsida</taxon>
        <taxon>eudicotyledons</taxon>
        <taxon>Gunneridae</taxon>
        <taxon>Pentapetalae</taxon>
        <taxon>asterids</taxon>
        <taxon>campanulids</taxon>
        <taxon>Asterales</taxon>
        <taxon>Asteraceae</taxon>
        <taxon>Asteroideae</taxon>
        <taxon>Anthemideae</taxon>
        <taxon>Anthemidinae</taxon>
        <taxon>Tanacetum</taxon>
    </lineage>
</organism>
<dbReference type="Gene3D" id="3.30.420.10">
    <property type="entry name" value="Ribonuclease H-like superfamily/Ribonuclease H"/>
    <property type="match status" value="1"/>
</dbReference>
<proteinExistence type="predicted"/>
<gene>
    <name evidence="4" type="ORF">Tco_1093654</name>
</gene>
<dbReference type="PROSITE" id="PS50994">
    <property type="entry name" value="INTEGRASE"/>
    <property type="match status" value="1"/>
</dbReference>
<evidence type="ECO:0000259" key="3">
    <source>
        <dbReference type="PROSITE" id="PS50994"/>
    </source>
</evidence>
<feature type="domain" description="Integrase catalytic" evidence="3">
    <location>
        <begin position="3"/>
        <end position="138"/>
    </location>
</feature>
<dbReference type="InterPro" id="IPR036397">
    <property type="entry name" value="RNaseH_sf"/>
</dbReference>
<comment type="caution">
    <text evidence="4">The sequence shown here is derived from an EMBL/GenBank/DDBJ whole genome shotgun (WGS) entry which is preliminary data.</text>
</comment>
<dbReference type="Proteomes" id="UP001151760">
    <property type="component" value="Unassembled WGS sequence"/>
</dbReference>
<sequence>MARKPFPYQVERAKDLLGLIQTDVCGPFGTVSREGASYFITFIDGFSRYGYVYLMKHKHEVFETFKVFQNEVENQLGKKIKAIRSDQGGYPKETMGYYYYRLKNKTRVARNVELFENSLMVQEANGSHGLLESRDLNEPPNYKATLSDPEFDEWLKAMNTEMQSMKDNQVWVLVDLPPNGRTVGSKWLFKKKTDMNSNVHTFKAYLVARGYTQTCGGDYGDTFNPVADIRAIRILLAIVAFYDYEIWQMDVKTAFLNGHISEDVYMVQPEGFLDPKHPNKSMQTSKFHLWIKASI</sequence>
<name>A0ABQ5IDD0_9ASTR</name>
<evidence type="ECO:0000313" key="5">
    <source>
        <dbReference type="Proteomes" id="UP001151760"/>
    </source>
</evidence>
<dbReference type="InterPro" id="IPR012337">
    <property type="entry name" value="RNaseH-like_sf"/>
</dbReference>
<evidence type="ECO:0000256" key="1">
    <source>
        <dbReference type="ARBA" id="ARBA00022723"/>
    </source>
</evidence>
<keyword evidence="5" id="KW-1185">Reference proteome</keyword>
<keyword evidence="2" id="KW-0378">Hydrolase</keyword>
<keyword evidence="1" id="KW-0479">Metal-binding</keyword>
<dbReference type="InterPro" id="IPR001584">
    <property type="entry name" value="Integrase_cat-core"/>
</dbReference>
<dbReference type="PANTHER" id="PTHR42648:SF27">
    <property type="entry name" value="RNA-DIRECTED DNA POLYMERASE"/>
    <property type="match status" value="1"/>
</dbReference>
<protein>
    <submittedName>
        <fullName evidence="4">Retrotransposon protein, putative, ty1-copia subclass</fullName>
    </submittedName>
</protein>
<reference evidence="4" key="1">
    <citation type="journal article" date="2022" name="Int. J. Mol. Sci.">
        <title>Draft Genome of Tanacetum Coccineum: Genomic Comparison of Closely Related Tanacetum-Family Plants.</title>
        <authorList>
            <person name="Yamashiro T."/>
            <person name="Shiraishi A."/>
            <person name="Nakayama K."/>
            <person name="Satake H."/>
        </authorList>
    </citation>
    <scope>NUCLEOTIDE SEQUENCE</scope>
</reference>
<evidence type="ECO:0000313" key="4">
    <source>
        <dbReference type="EMBL" id="GJT98136.1"/>
    </source>
</evidence>
<dbReference type="EMBL" id="BQNB010020646">
    <property type="protein sequence ID" value="GJT98136.1"/>
    <property type="molecule type" value="Genomic_DNA"/>
</dbReference>
<dbReference type="Pfam" id="PF07727">
    <property type="entry name" value="RVT_2"/>
    <property type="match status" value="1"/>
</dbReference>
<dbReference type="InterPro" id="IPR039537">
    <property type="entry name" value="Retrotran_Ty1/copia-like"/>
</dbReference>
<evidence type="ECO:0000256" key="2">
    <source>
        <dbReference type="ARBA" id="ARBA00022801"/>
    </source>
</evidence>
<accession>A0ABQ5IDD0</accession>
<dbReference type="InterPro" id="IPR013103">
    <property type="entry name" value="RVT_2"/>
</dbReference>
<dbReference type="SUPFAM" id="SSF53098">
    <property type="entry name" value="Ribonuclease H-like"/>
    <property type="match status" value="1"/>
</dbReference>
<reference evidence="4" key="2">
    <citation type="submission" date="2022-01" db="EMBL/GenBank/DDBJ databases">
        <authorList>
            <person name="Yamashiro T."/>
            <person name="Shiraishi A."/>
            <person name="Satake H."/>
            <person name="Nakayama K."/>
        </authorList>
    </citation>
    <scope>NUCLEOTIDE SEQUENCE</scope>
</reference>
<dbReference type="PANTHER" id="PTHR42648">
    <property type="entry name" value="TRANSPOSASE, PUTATIVE-RELATED"/>
    <property type="match status" value="1"/>
</dbReference>